<comment type="caution">
    <text evidence="5">The sequence shown here is derived from an EMBL/GenBank/DDBJ whole genome shotgun (WGS) entry which is preliminary data.</text>
</comment>
<reference evidence="5 6" key="1">
    <citation type="submission" date="2015-04" db="EMBL/GenBank/DDBJ databases">
        <title>The draft genome sequence of Erythrobacter marinus HWDM-33.</title>
        <authorList>
            <person name="Zhuang L."/>
            <person name="Liu Y."/>
            <person name="Shao Z."/>
        </authorList>
    </citation>
    <scope>NUCLEOTIDE SEQUENCE [LARGE SCALE GENOMIC DNA]</scope>
    <source>
        <strain evidence="5 6">HWDM-33</strain>
    </source>
</reference>
<evidence type="ECO:0000256" key="3">
    <source>
        <dbReference type="SAM" id="Phobius"/>
    </source>
</evidence>
<dbReference type="RefSeq" id="WP_047310194.1">
    <property type="nucleotide sequence ID" value="NZ_LBHU01000001.1"/>
</dbReference>
<dbReference type="STRING" id="874156.GCA_001021555_00931"/>
<dbReference type="InterPro" id="IPR016032">
    <property type="entry name" value="Sig_transdc_resp-reg_C-effctor"/>
</dbReference>
<feature type="domain" description="OmpR/PhoB-type" evidence="4">
    <location>
        <begin position="11"/>
        <end position="109"/>
    </location>
</feature>
<keyword evidence="1 2" id="KW-0238">DNA-binding</keyword>
<dbReference type="Gene3D" id="1.25.40.10">
    <property type="entry name" value="Tetratricopeptide repeat domain"/>
    <property type="match status" value="1"/>
</dbReference>
<dbReference type="SUPFAM" id="SSF46894">
    <property type="entry name" value="C-terminal effector domain of the bipartite response regulators"/>
    <property type="match status" value="1"/>
</dbReference>
<protein>
    <recommendedName>
        <fullName evidence="4">OmpR/PhoB-type domain-containing protein</fullName>
    </recommendedName>
</protein>
<feature type="transmembrane region" description="Helical" evidence="3">
    <location>
        <begin position="147"/>
        <end position="165"/>
    </location>
</feature>
<dbReference type="SUPFAM" id="SSF48452">
    <property type="entry name" value="TPR-like"/>
    <property type="match status" value="1"/>
</dbReference>
<keyword evidence="3" id="KW-0472">Membrane</keyword>
<keyword evidence="6" id="KW-1185">Reference proteome</keyword>
<dbReference type="GO" id="GO:0000160">
    <property type="term" value="P:phosphorelay signal transduction system"/>
    <property type="evidence" value="ECO:0007669"/>
    <property type="project" value="InterPro"/>
</dbReference>
<dbReference type="AlphaFoldDB" id="A0A0H0XPW7"/>
<dbReference type="SMART" id="SM00862">
    <property type="entry name" value="Trans_reg_C"/>
    <property type="match status" value="1"/>
</dbReference>
<organism evidence="5 6">
    <name type="scientific">Aurantiacibacter marinus</name>
    <dbReference type="NCBI Taxonomy" id="874156"/>
    <lineage>
        <taxon>Bacteria</taxon>
        <taxon>Pseudomonadati</taxon>
        <taxon>Pseudomonadota</taxon>
        <taxon>Alphaproteobacteria</taxon>
        <taxon>Sphingomonadales</taxon>
        <taxon>Erythrobacteraceae</taxon>
        <taxon>Aurantiacibacter</taxon>
    </lineage>
</organism>
<gene>
    <name evidence="5" type="ORF">AAV99_01750</name>
</gene>
<dbReference type="PATRIC" id="fig|874156.12.peg.363"/>
<feature type="DNA-binding region" description="OmpR/PhoB-type" evidence="2">
    <location>
        <begin position="11"/>
        <end position="109"/>
    </location>
</feature>
<evidence type="ECO:0000256" key="2">
    <source>
        <dbReference type="PROSITE-ProRule" id="PRU01091"/>
    </source>
</evidence>
<evidence type="ECO:0000259" key="4">
    <source>
        <dbReference type="PROSITE" id="PS51755"/>
    </source>
</evidence>
<keyword evidence="3" id="KW-0812">Transmembrane</keyword>
<evidence type="ECO:0000256" key="1">
    <source>
        <dbReference type="ARBA" id="ARBA00023125"/>
    </source>
</evidence>
<dbReference type="Pfam" id="PF00486">
    <property type="entry name" value="Trans_reg_C"/>
    <property type="match status" value="1"/>
</dbReference>
<dbReference type="InterPro" id="IPR011990">
    <property type="entry name" value="TPR-like_helical_dom_sf"/>
</dbReference>
<dbReference type="InterPro" id="IPR036388">
    <property type="entry name" value="WH-like_DNA-bd_sf"/>
</dbReference>
<dbReference type="PROSITE" id="PS51755">
    <property type="entry name" value="OMPR_PHOB"/>
    <property type="match status" value="1"/>
</dbReference>
<accession>A0A0H0XPW7</accession>
<evidence type="ECO:0000313" key="5">
    <source>
        <dbReference type="EMBL" id="KLI64369.1"/>
    </source>
</evidence>
<dbReference type="Proteomes" id="UP000053455">
    <property type="component" value="Unassembled WGS sequence"/>
</dbReference>
<proteinExistence type="predicted"/>
<dbReference type="InterPro" id="IPR001867">
    <property type="entry name" value="OmpR/PhoB-type_DNA-bd"/>
</dbReference>
<name>A0A0H0XPW7_9SPHN</name>
<evidence type="ECO:0000313" key="6">
    <source>
        <dbReference type="Proteomes" id="UP000053455"/>
    </source>
</evidence>
<sequence length="587" mass="64006">MNDTASSTFALEAFVIDGVLVEPSALRLSSSMGQTTLEPKVMALLVALSQKPGELWQRNELLGAIWANGSGSDEGLSRLVSLLRKTLASDHGLENTVKTIPKLGYRLDASVELPDPEGTAKQAAASPAIEAIGPGNAVAAQSRLSRIHVFIVAALVLAGIAFIWFPQDNRNSVNAASQIANNQARISLAVLPIELMKGVEDRPFLAEGMTRDLTAALSQVSNAWVAPYSSTRLLSGNMVDAVAAAEDLDVQYVITGAMGVQGDLLILRIDLADMIDNRQIWSKRFARPLDSFYELEDEIVREISTSIFSEIQASEIASVSSRDEFDLSVYELLQKAESERYAYGREPAMRIVSYLRRALAIDPDNYSSRAAMAIQLAQNVISGFSDDPARDAPLALRYLDEMRAIAPNDPKVLTSSAMVQYYINGDMQQARGLLEQSLAIDPNEPHAAVVLGLIRCYSGQADAGLTLIRNAEVRAPRDPRYGIWAWFRGACQSVQGDLESAERAADEAILRNPNYPAFYFASASFKCLLGKNKQAQDTVRLAARLDSAFGQQDYERLLSTAGFPGTPGKSRNEVFRQMRTCLASDIE</sequence>
<dbReference type="GO" id="GO:0003677">
    <property type="term" value="F:DNA binding"/>
    <property type="evidence" value="ECO:0007669"/>
    <property type="project" value="UniProtKB-UniRule"/>
</dbReference>
<dbReference type="GO" id="GO:0006355">
    <property type="term" value="P:regulation of DNA-templated transcription"/>
    <property type="evidence" value="ECO:0007669"/>
    <property type="project" value="InterPro"/>
</dbReference>
<dbReference type="EMBL" id="LBHU01000001">
    <property type="protein sequence ID" value="KLI64369.1"/>
    <property type="molecule type" value="Genomic_DNA"/>
</dbReference>
<keyword evidence="3" id="KW-1133">Transmembrane helix</keyword>
<dbReference type="Gene3D" id="1.10.10.10">
    <property type="entry name" value="Winged helix-like DNA-binding domain superfamily/Winged helix DNA-binding domain"/>
    <property type="match status" value="1"/>
</dbReference>